<dbReference type="eggNOG" id="ENOG5032E5X">
    <property type="taxonomic scope" value="Bacteria"/>
</dbReference>
<reference evidence="1 2" key="1">
    <citation type="submission" date="2007-10" db="EMBL/GenBank/DDBJ databases">
        <title>Complete sequence of Shewanella pealeana ATCC 700345.</title>
        <authorList>
            <consortium name="US DOE Joint Genome Institute"/>
            <person name="Copeland A."/>
            <person name="Lucas S."/>
            <person name="Lapidus A."/>
            <person name="Barry K."/>
            <person name="Glavina del Rio T."/>
            <person name="Dalin E."/>
            <person name="Tice H."/>
            <person name="Pitluck S."/>
            <person name="Chertkov O."/>
            <person name="Brettin T."/>
            <person name="Bruce D."/>
            <person name="Detter J.C."/>
            <person name="Han C."/>
            <person name="Schmutz J."/>
            <person name="Larimer F."/>
            <person name="Land M."/>
            <person name="Hauser L."/>
            <person name="Kyrpides N."/>
            <person name="Kim E."/>
            <person name="Zhao J.-S.Z."/>
            <person name="Manno D."/>
            <person name="Hawari J."/>
            <person name="Richardson P."/>
        </authorList>
    </citation>
    <scope>NUCLEOTIDE SEQUENCE [LARGE SCALE GENOMIC DNA]</scope>
    <source>
        <strain evidence="2">ATCC 700345 / ANG-SQ1</strain>
    </source>
</reference>
<dbReference type="HOGENOM" id="CLU_1795162_0_0_6"/>
<dbReference type="Proteomes" id="UP000002608">
    <property type="component" value="Chromosome"/>
</dbReference>
<gene>
    <name evidence="1" type="ordered locus">Spea_3190</name>
</gene>
<evidence type="ECO:0008006" key="3">
    <source>
        <dbReference type="Google" id="ProtNLM"/>
    </source>
</evidence>
<accession>A8H7G9</accession>
<dbReference type="SUPFAM" id="SSF158675">
    <property type="entry name" value="Sama2622-like"/>
    <property type="match status" value="1"/>
</dbReference>
<proteinExistence type="predicted"/>
<dbReference type="EMBL" id="CP000851">
    <property type="protein sequence ID" value="ABV88506.1"/>
    <property type="molecule type" value="Genomic_DNA"/>
</dbReference>
<evidence type="ECO:0000313" key="1">
    <source>
        <dbReference type="EMBL" id="ABV88506.1"/>
    </source>
</evidence>
<dbReference type="STRING" id="398579.Spea_3190"/>
<evidence type="ECO:0000313" key="2">
    <source>
        <dbReference type="Proteomes" id="UP000002608"/>
    </source>
</evidence>
<dbReference type="Gene3D" id="1.10.3440.10">
    <property type="entry name" value="Sama2622-like"/>
    <property type="match status" value="1"/>
</dbReference>
<dbReference type="Pfam" id="PF11269">
    <property type="entry name" value="DUF3069"/>
    <property type="match status" value="1"/>
</dbReference>
<organism evidence="1 2">
    <name type="scientific">Shewanella pealeana (strain ATCC 700345 / ANG-SQ1)</name>
    <dbReference type="NCBI Taxonomy" id="398579"/>
    <lineage>
        <taxon>Bacteria</taxon>
        <taxon>Pseudomonadati</taxon>
        <taxon>Pseudomonadota</taxon>
        <taxon>Gammaproteobacteria</taxon>
        <taxon>Alteromonadales</taxon>
        <taxon>Shewanellaceae</taxon>
        <taxon>Shewanella</taxon>
    </lineage>
</organism>
<keyword evidence="2" id="KW-1185">Reference proteome</keyword>
<dbReference type="InterPro" id="IPR023132">
    <property type="entry name" value="Sama2622-like_sf"/>
</dbReference>
<dbReference type="KEGG" id="spl:Spea_3190"/>
<dbReference type="AlphaFoldDB" id="A8H7G9"/>
<protein>
    <recommendedName>
        <fullName evidence="3">DUF3069 domain-containing protein</fullName>
    </recommendedName>
</protein>
<name>A8H7G9_SHEPA</name>
<sequence length="162" mass="18311">MASSNRTVFRYICREKVMTEVTQAYRDRAEQVALNVCNTVMPMNDIPEGLFEAYANLCNELIEDTDLKFSAGWDALPASAKGLLPREDFHGFYIANAWFQLSRVAQDIAEMAETDDEIAEKEYNGIFTRLADASLKESVRKLKKARTDRSMLNSIKTVIAGK</sequence>
<dbReference type="InterPro" id="IPR021422">
    <property type="entry name" value="DUF3069"/>
</dbReference>